<dbReference type="RefSeq" id="WP_160730985.1">
    <property type="nucleotide sequence ID" value="NZ_WTYP01000002.1"/>
</dbReference>
<protein>
    <submittedName>
        <fullName evidence="1">Uncharacterized protein</fullName>
    </submittedName>
</protein>
<evidence type="ECO:0000313" key="1">
    <source>
        <dbReference type="EMBL" id="MXP47725.1"/>
    </source>
</evidence>
<evidence type="ECO:0000313" key="2">
    <source>
        <dbReference type="Proteomes" id="UP000471435"/>
    </source>
</evidence>
<dbReference type="EMBL" id="WTYP01000002">
    <property type="protein sequence ID" value="MXP47725.1"/>
    <property type="molecule type" value="Genomic_DNA"/>
</dbReference>
<accession>A0A6I4V1Z2</accession>
<name>A0A6I4V1Z2_9SPHN</name>
<reference evidence="1 2" key="1">
    <citation type="submission" date="2019-12" db="EMBL/GenBank/DDBJ databases">
        <title>Genomic-based taxomic classification of the family Erythrobacteraceae.</title>
        <authorList>
            <person name="Xu L."/>
        </authorList>
    </citation>
    <scope>NUCLEOTIDE SEQUENCE [LARGE SCALE GENOMIC DNA]</scope>
    <source>
        <strain evidence="1 2">SW-109</strain>
    </source>
</reference>
<proteinExistence type="predicted"/>
<dbReference type="AlphaFoldDB" id="A0A6I4V1Z2"/>
<gene>
    <name evidence="1" type="ORF">GRI43_10060</name>
</gene>
<keyword evidence="2" id="KW-1185">Reference proteome</keyword>
<comment type="caution">
    <text evidence="1">The sequence shown here is derived from an EMBL/GenBank/DDBJ whole genome shotgun (WGS) entry which is preliminary data.</text>
</comment>
<dbReference type="OrthoDB" id="7409838at2"/>
<organism evidence="1 2">
    <name type="scientific">Pontixanthobacter luteolus</name>
    <dbReference type="NCBI Taxonomy" id="295089"/>
    <lineage>
        <taxon>Bacteria</taxon>
        <taxon>Pseudomonadati</taxon>
        <taxon>Pseudomonadota</taxon>
        <taxon>Alphaproteobacteria</taxon>
        <taxon>Sphingomonadales</taxon>
        <taxon>Erythrobacteraceae</taxon>
        <taxon>Pontixanthobacter</taxon>
    </lineage>
</organism>
<dbReference type="Proteomes" id="UP000471435">
    <property type="component" value="Unassembled WGS sequence"/>
</dbReference>
<sequence length="381" mass="39848">MRAAWAATITAATCLAGALVWGFQIYGQITLIDAARLAHWDNGVQRAAASKAIKSGDARQAARFGKAAVSAMPFDQLALAASSGDAPQERRTSALNTAAGLGWRDAVTNIALVEAGLTEGRTDIAAARVDAIGRSIGAEAAAPLADRVLAANGGVAALADRAAYRANNAWWEGWLRSQPASRQVAGLRSAMIKSVAADDGTWLRNIVRDAELGFSKAGYQAEGLTLWQSTLAEPQRFSDAVYDSEFRLLGTAMPAVGGEWQIAGKSPAAAERLPEGGVRIESFGTGSGAIFSQAISLTPGRHALTVDSDDPQQMLTWNFQCRDPGSPMTAEPAARDSDQIRQVITLASACQFGVLTAGVTANAGGEARSAVIRSVKLERLP</sequence>